<dbReference type="PANTHER" id="PTHR23508">
    <property type="entry name" value="CARBOXYLIC ACID TRANSPORTER PROTEIN HOMOLOG"/>
    <property type="match status" value="1"/>
</dbReference>
<dbReference type="SUPFAM" id="SSF103473">
    <property type="entry name" value="MFS general substrate transporter"/>
    <property type="match status" value="1"/>
</dbReference>
<keyword evidence="7" id="KW-0614">Plasmid</keyword>
<dbReference type="CDD" id="cd17365">
    <property type="entry name" value="MFS_PcaK_like"/>
    <property type="match status" value="1"/>
</dbReference>
<accession>A0AA50CRL9</accession>
<evidence type="ECO:0000313" key="7">
    <source>
        <dbReference type="EMBL" id="WLS00676.1"/>
    </source>
</evidence>
<dbReference type="InterPro" id="IPR011701">
    <property type="entry name" value="MFS"/>
</dbReference>
<dbReference type="Gene3D" id="1.20.1250.20">
    <property type="entry name" value="MFS general substrate transporter like domains"/>
    <property type="match status" value="1"/>
</dbReference>
<protein>
    <submittedName>
        <fullName evidence="7">MFS transporter</fullName>
    </submittedName>
</protein>
<feature type="transmembrane region" description="Helical" evidence="5">
    <location>
        <begin position="330"/>
        <end position="349"/>
    </location>
</feature>
<dbReference type="InterPro" id="IPR020846">
    <property type="entry name" value="MFS_dom"/>
</dbReference>
<feature type="transmembrane region" description="Helical" evidence="5">
    <location>
        <begin position="65"/>
        <end position="86"/>
    </location>
</feature>
<feature type="transmembrane region" description="Helical" evidence="5">
    <location>
        <begin position="32"/>
        <end position="53"/>
    </location>
</feature>
<comment type="subcellular location">
    <subcellularLocation>
        <location evidence="1">Membrane</location>
        <topology evidence="1">Multi-pass membrane protein</topology>
    </subcellularLocation>
</comment>
<evidence type="ECO:0000256" key="3">
    <source>
        <dbReference type="ARBA" id="ARBA00022989"/>
    </source>
</evidence>
<dbReference type="RefSeq" id="WP_306040524.1">
    <property type="nucleotide sequence ID" value="NZ_CP132304.1"/>
</dbReference>
<dbReference type="InterPro" id="IPR036259">
    <property type="entry name" value="MFS_trans_sf"/>
</dbReference>
<evidence type="ECO:0000256" key="2">
    <source>
        <dbReference type="ARBA" id="ARBA00022692"/>
    </source>
</evidence>
<sequence>MGVDVRLADSRNVLNIGSVIDSARLSRFQIRTIVFCGCAAVLDGFDTQMIGFLAPSIAENFGLEVGSFAPVFAAGLFGLMVGALLLGPIADKIGRRWLVIAATFTFGLFTFLTASASSINEFVILRFLTGLGLGGAMPNLTALATEYSPRRYQGMIVAWLFAGIPIGAIIGGLLSSWLLPFAGWQAVFHVGGVLPMLLALVLVFTLPESLRFLILKQDNPKRVLAIANRIVTSGFPPEQQFSSPQKPVTGIPVRHLFTDGRWSGTLLLWIPYFMNLLIIYFIISWLPAMLRQSGMPITAGIEAATAFSFGGAIGCLVTGKLLQMFGARKVALIEFVATILFILLLSTYSDAYWPVMLIAGFLGFTVQGAQAALNALVAGFYPTAIRSTGIGWALGIGRVGSIIGPLIGGLMLSMHWQTSTIFLATIVPAFLAATAIAFMMARRGSFEADEEPAAASIH</sequence>
<keyword evidence="2 5" id="KW-0812">Transmembrane</keyword>
<name>A0AA50CRL9_9HYPH</name>
<evidence type="ECO:0000256" key="4">
    <source>
        <dbReference type="ARBA" id="ARBA00023136"/>
    </source>
</evidence>
<feature type="transmembrane region" description="Helical" evidence="5">
    <location>
        <begin position="98"/>
        <end position="117"/>
    </location>
</feature>
<feature type="transmembrane region" description="Helical" evidence="5">
    <location>
        <begin position="123"/>
        <end position="144"/>
    </location>
</feature>
<evidence type="ECO:0000256" key="1">
    <source>
        <dbReference type="ARBA" id="ARBA00004141"/>
    </source>
</evidence>
<feature type="transmembrane region" description="Helical" evidence="5">
    <location>
        <begin position="186"/>
        <end position="206"/>
    </location>
</feature>
<geneLocation type="plasmid" evidence="7 8">
    <name>unnamed2</name>
</geneLocation>
<dbReference type="GO" id="GO:0046943">
    <property type="term" value="F:carboxylic acid transmembrane transporter activity"/>
    <property type="evidence" value="ECO:0007669"/>
    <property type="project" value="TreeGrafter"/>
</dbReference>
<feature type="domain" description="Major facilitator superfamily (MFS) profile" evidence="6">
    <location>
        <begin position="32"/>
        <end position="444"/>
    </location>
</feature>
<proteinExistence type="predicted"/>
<dbReference type="Pfam" id="PF07690">
    <property type="entry name" value="MFS_1"/>
    <property type="match status" value="1"/>
</dbReference>
<keyword evidence="3 5" id="KW-1133">Transmembrane helix</keyword>
<dbReference type="AlphaFoldDB" id="A0AA50CRL9"/>
<dbReference type="GO" id="GO:0005886">
    <property type="term" value="C:plasma membrane"/>
    <property type="evidence" value="ECO:0007669"/>
    <property type="project" value="TreeGrafter"/>
</dbReference>
<feature type="transmembrane region" description="Helical" evidence="5">
    <location>
        <begin position="297"/>
        <end position="318"/>
    </location>
</feature>
<keyword evidence="8" id="KW-1185">Reference proteome</keyword>
<dbReference type="EMBL" id="CP132304">
    <property type="protein sequence ID" value="WLS00676.1"/>
    <property type="molecule type" value="Genomic_DNA"/>
</dbReference>
<evidence type="ECO:0000256" key="5">
    <source>
        <dbReference type="SAM" id="Phobius"/>
    </source>
</evidence>
<dbReference type="InterPro" id="IPR005829">
    <property type="entry name" value="Sugar_transporter_CS"/>
</dbReference>
<dbReference type="Proteomes" id="UP001234585">
    <property type="component" value="Plasmid unnamed2"/>
</dbReference>
<dbReference type="PROSITE" id="PS50850">
    <property type="entry name" value="MFS"/>
    <property type="match status" value="1"/>
</dbReference>
<feature type="transmembrane region" description="Helical" evidence="5">
    <location>
        <begin position="156"/>
        <end position="180"/>
    </location>
</feature>
<gene>
    <name evidence="7" type="ORF">Q9313_25235</name>
</gene>
<organism evidence="7 8">
    <name type="scientific">Shinella sumterensis</name>
    <dbReference type="NCBI Taxonomy" id="1967501"/>
    <lineage>
        <taxon>Bacteria</taxon>
        <taxon>Pseudomonadati</taxon>
        <taxon>Pseudomonadota</taxon>
        <taxon>Alphaproteobacteria</taxon>
        <taxon>Hyphomicrobiales</taxon>
        <taxon>Rhizobiaceae</taxon>
        <taxon>Shinella</taxon>
    </lineage>
</organism>
<keyword evidence="4 5" id="KW-0472">Membrane</keyword>
<dbReference type="PROSITE" id="PS00216">
    <property type="entry name" value="SUGAR_TRANSPORT_1"/>
    <property type="match status" value="1"/>
</dbReference>
<feature type="transmembrane region" description="Helical" evidence="5">
    <location>
        <begin position="420"/>
        <end position="441"/>
    </location>
</feature>
<feature type="transmembrane region" description="Helical" evidence="5">
    <location>
        <begin position="355"/>
        <end position="377"/>
    </location>
</feature>
<dbReference type="PANTHER" id="PTHR23508:SF10">
    <property type="entry name" value="CARBOXYLIC ACID TRANSPORTER PROTEIN HOMOLOG"/>
    <property type="match status" value="1"/>
</dbReference>
<reference evidence="7 8" key="1">
    <citation type="submission" date="2023-08" db="EMBL/GenBank/DDBJ databases">
        <title>Pathogen: clinical or host-associated sample.</title>
        <authorList>
            <person name="Hergert J."/>
            <person name="Casey R."/>
            <person name="Wagner J."/>
            <person name="Young E.L."/>
            <person name="Oakeson K.F."/>
        </authorList>
    </citation>
    <scope>NUCLEOTIDE SEQUENCE [LARGE SCALE GENOMIC DNA]</scope>
    <source>
        <strain evidence="7 8">1760953</strain>
        <plasmid evidence="7 8">unnamed2</plasmid>
    </source>
</reference>
<evidence type="ECO:0000313" key="8">
    <source>
        <dbReference type="Proteomes" id="UP001234585"/>
    </source>
</evidence>
<feature type="transmembrane region" description="Helical" evidence="5">
    <location>
        <begin position="266"/>
        <end position="285"/>
    </location>
</feature>
<feature type="transmembrane region" description="Helical" evidence="5">
    <location>
        <begin position="389"/>
        <end position="414"/>
    </location>
</feature>
<evidence type="ECO:0000259" key="6">
    <source>
        <dbReference type="PROSITE" id="PS50850"/>
    </source>
</evidence>